<evidence type="ECO:0000259" key="12">
    <source>
        <dbReference type="Pfam" id="PF00852"/>
    </source>
</evidence>
<dbReference type="GO" id="GO:0032580">
    <property type="term" value="C:Golgi cisterna membrane"/>
    <property type="evidence" value="ECO:0007669"/>
    <property type="project" value="UniProtKB-SubCell"/>
</dbReference>
<dbReference type="PANTHER" id="PTHR11929:SF145">
    <property type="entry name" value="ALPHA-(1,3)-FUCOSYLTRANSFERASE FUT-1"/>
    <property type="match status" value="1"/>
</dbReference>
<evidence type="ECO:0000259" key="13">
    <source>
        <dbReference type="Pfam" id="PF17039"/>
    </source>
</evidence>
<keyword evidence="11" id="KW-0333">Golgi apparatus</keyword>
<dbReference type="Proteomes" id="UP000515135">
    <property type="component" value="Unplaced"/>
</dbReference>
<keyword evidence="7" id="KW-0735">Signal-anchor</keyword>
<dbReference type="UniPathway" id="UPA00378"/>
<evidence type="ECO:0000256" key="1">
    <source>
        <dbReference type="ARBA" id="ARBA00004167"/>
    </source>
</evidence>
<evidence type="ECO:0000256" key="3">
    <source>
        <dbReference type="ARBA" id="ARBA00008919"/>
    </source>
</evidence>
<proteinExistence type="inferred from homology"/>
<evidence type="ECO:0000256" key="4">
    <source>
        <dbReference type="ARBA" id="ARBA00022676"/>
    </source>
</evidence>
<dbReference type="EC" id="2.4.1.-" evidence="11"/>
<keyword evidence="10" id="KW-0325">Glycoprotein</keyword>
<gene>
    <name evidence="15" type="primary">LOC109474715</name>
</gene>
<dbReference type="GO" id="GO:0046920">
    <property type="term" value="F:alpha-(1-&gt;3)-fucosyltransferase activity"/>
    <property type="evidence" value="ECO:0007669"/>
    <property type="project" value="TreeGrafter"/>
</dbReference>
<dbReference type="Pfam" id="PF17039">
    <property type="entry name" value="Glyco_tran_10_N"/>
    <property type="match status" value="1"/>
</dbReference>
<dbReference type="SUPFAM" id="SSF53756">
    <property type="entry name" value="UDP-Glycosyltransferase/glycogen phosphorylase"/>
    <property type="match status" value="1"/>
</dbReference>
<evidence type="ECO:0000256" key="9">
    <source>
        <dbReference type="ARBA" id="ARBA00023136"/>
    </source>
</evidence>
<dbReference type="AlphaFoldDB" id="A0A6P4YMF0"/>
<keyword evidence="6 11" id="KW-0812">Transmembrane</keyword>
<keyword evidence="4 11" id="KW-0328">Glycosyltransferase</keyword>
<protein>
    <recommendedName>
        <fullName evidence="11">Fucosyltransferase</fullName>
        <ecNumber evidence="11">2.4.1.-</ecNumber>
    </recommendedName>
</protein>
<dbReference type="InterPro" id="IPR001503">
    <property type="entry name" value="Glyco_trans_10"/>
</dbReference>
<reference evidence="15" key="1">
    <citation type="submission" date="2025-08" db="UniProtKB">
        <authorList>
            <consortium name="RefSeq"/>
        </authorList>
    </citation>
    <scope>IDENTIFICATION</scope>
    <source>
        <tissue evidence="15">Gonad</tissue>
    </source>
</reference>
<dbReference type="PANTHER" id="PTHR11929">
    <property type="entry name" value="ALPHA- 1,3 -FUCOSYLTRANSFERASE"/>
    <property type="match status" value="1"/>
</dbReference>
<feature type="domain" description="Fucosyltransferase C-terminal" evidence="12">
    <location>
        <begin position="224"/>
        <end position="402"/>
    </location>
</feature>
<accession>A0A6P4YMF0</accession>
<evidence type="ECO:0000313" key="14">
    <source>
        <dbReference type="Proteomes" id="UP000515135"/>
    </source>
</evidence>
<keyword evidence="14" id="KW-1185">Reference proteome</keyword>
<dbReference type="Pfam" id="PF00852">
    <property type="entry name" value="Glyco_transf_10"/>
    <property type="match status" value="1"/>
</dbReference>
<dbReference type="InterPro" id="IPR031481">
    <property type="entry name" value="Glyco_tran_10_N"/>
</dbReference>
<evidence type="ECO:0000256" key="7">
    <source>
        <dbReference type="ARBA" id="ARBA00022968"/>
    </source>
</evidence>
<dbReference type="GeneID" id="109474715"/>
<comment type="subcellular location">
    <subcellularLocation>
        <location evidence="11">Golgi apparatus</location>
        <location evidence="11">Golgi stack membrane</location>
        <topology evidence="11">Single-pass type II membrane protein</topology>
    </subcellularLocation>
    <subcellularLocation>
        <location evidence="1">Membrane</location>
        <topology evidence="1">Single-pass membrane protein</topology>
    </subcellularLocation>
</comment>
<keyword evidence="5 11" id="KW-0808">Transferase</keyword>
<comment type="pathway">
    <text evidence="2">Protein modification; protein glycosylation.</text>
</comment>
<organism evidence="14 15">
    <name type="scientific">Branchiostoma belcheri</name>
    <name type="common">Amphioxus</name>
    <dbReference type="NCBI Taxonomy" id="7741"/>
    <lineage>
        <taxon>Eukaryota</taxon>
        <taxon>Metazoa</taxon>
        <taxon>Chordata</taxon>
        <taxon>Cephalochordata</taxon>
        <taxon>Leptocardii</taxon>
        <taxon>Amphioxiformes</taxon>
        <taxon>Branchiostomatidae</taxon>
        <taxon>Branchiostoma</taxon>
    </lineage>
</organism>
<evidence type="ECO:0000256" key="5">
    <source>
        <dbReference type="ARBA" id="ARBA00022679"/>
    </source>
</evidence>
<evidence type="ECO:0000256" key="10">
    <source>
        <dbReference type="ARBA" id="ARBA00023180"/>
    </source>
</evidence>
<name>A0A6P4YMF0_BRABE</name>
<dbReference type="FunFam" id="3.40.50.11660:FF:000004">
    <property type="entry name" value="Glycoprotein 3-alpha-L-fucosyltransferase A"/>
    <property type="match status" value="1"/>
</dbReference>
<evidence type="ECO:0000256" key="8">
    <source>
        <dbReference type="ARBA" id="ARBA00022989"/>
    </source>
</evidence>
<comment type="similarity">
    <text evidence="3 11">Belongs to the glycosyltransferase 10 family.</text>
</comment>
<keyword evidence="8" id="KW-1133">Transmembrane helix</keyword>
<dbReference type="KEGG" id="bbel:109474715"/>
<dbReference type="Gene3D" id="3.40.50.11660">
    <property type="entry name" value="Glycosyl transferase family 10, C-terminal domain"/>
    <property type="match status" value="1"/>
</dbReference>
<keyword evidence="9" id="KW-0472">Membrane</keyword>
<dbReference type="RefSeq" id="XP_019630635.1">
    <property type="nucleotide sequence ID" value="XM_019775076.1"/>
</dbReference>
<dbReference type="InterPro" id="IPR038577">
    <property type="entry name" value="GT10-like_C_sf"/>
</dbReference>
<dbReference type="InterPro" id="IPR055270">
    <property type="entry name" value="Glyco_tran_10_C"/>
</dbReference>
<sequence>MTGKGESNVKMTMRCYKILLIAILPFFSISIVLFSEEKSYLYRATLRLSQVFKQDSHRTPGNSYTVQQWQTVEPYNISQFYKVWREYPTLKSNDSLQIKKIVLWTGIFGKNLSERMSCKPMKTCIFTGDRTQVNDADAVVFHFWDTPMVYNESFMPSVRHPHQYWVWYAKECPENNRYVDLSSYSGVYNWTMTYRNDSDVKSPLGSLYQVYKNLQKGKLISNSTKKTHVVAWFVSKCYKYFPRHIYAIELAKYLPIDVYGKCGKNACEYLDMKCRFKLIRQYKFYLAFESYRCKEYITEKFWHNALDQGVVPIVLGPPKGDYEKFAPPNSFIHVDDFESPKALARYIKTLNEDDAKYNQYFKWRTTPPKSFPKVINTGCELCAKLHEDHHSKRKVYTDLEKWWKGKNYEFCKSLVLTDNIWDKHDLVYYG</sequence>
<evidence type="ECO:0000256" key="6">
    <source>
        <dbReference type="ARBA" id="ARBA00022692"/>
    </source>
</evidence>
<evidence type="ECO:0000256" key="11">
    <source>
        <dbReference type="RuleBase" id="RU003832"/>
    </source>
</evidence>
<evidence type="ECO:0000256" key="2">
    <source>
        <dbReference type="ARBA" id="ARBA00004922"/>
    </source>
</evidence>
<feature type="domain" description="Fucosyltransferase N-terminal" evidence="13">
    <location>
        <begin position="99"/>
        <end position="204"/>
    </location>
</feature>
<dbReference type="OrthoDB" id="427096at2759"/>
<evidence type="ECO:0000313" key="15">
    <source>
        <dbReference type="RefSeq" id="XP_019630635.1"/>
    </source>
</evidence>